<evidence type="ECO:0000313" key="7">
    <source>
        <dbReference type="Proteomes" id="UP000676409"/>
    </source>
</evidence>
<dbReference type="InterPro" id="IPR020846">
    <property type="entry name" value="MFS_dom"/>
</dbReference>
<dbReference type="PANTHER" id="PTHR23526">
    <property type="entry name" value="INTEGRAL MEMBRANE TRANSPORT PROTEIN-RELATED"/>
    <property type="match status" value="1"/>
</dbReference>
<feature type="transmembrane region" description="Helical" evidence="4">
    <location>
        <begin position="132"/>
        <end position="154"/>
    </location>
</feature>
<dbReference type="RefSeq" id="WP_211936240.1">
    <property type="nucleotide sequence ID" value="NZ_CP073078.1"/>
</dbReference>
<feature type="transmembrane region" description="Helical" evidence="4">
    <location>
        <begin position="317"/>
        <end position="338"/>
    </location>
</feature>
<keyword evidence="2 4" id="KW-1133">Transmembrane helix</keyword>
<organism evidence="6 7">
    <name type="scientific">Phenylobacterium montanum</name>
    <dbReference type="NCBI Taxonomy" id="2823693"/>
    <lineage>
        <taxon>Bacteria</taxon>
        <taxon>Pseudomonadati</taxon>
        <taxon>Pseudomonadota</taxon>
        <taxon>Alphaproteobacteria</taxon>
        <taxon>Caulobacterales</taxon>
        <taxon>Caulobacteraceae</taxon>
        <taxon>Phenylobacterium</taxon>
    </lineage>
</organism>
<sequence>MDQAIEISEAEGPTPATEPTAEAAYDAFVWANLPRNYAGNYIHGMLGMTGFRLLNAPTFIPIFLHELSGSDAIVGLGAGLQQLGALVSPIISASQIEHRKKVMPAAMLIGSLMRLAVLGMALASWFMRGMPLLASMLVLLFLFGIFSGAQRVAFQLLLAKVIPIVRRGRLQAWRNLTGGAIAAVLTWAAGRWLIGRNIFGHGYSVTFAVAFVLTSLGLTFLQVLLREPEPPTLRSRVRMLDRLRDFPALLSDKDFSFFMLTQTLAVAGRLAAPFYVLYAKGSVALDGPTLGLLGFAFLGADTASNLVWGYMGDKSGFRLACLASLALWVGSTVLLIYAHNLPMIALALAGLGAASSGYNMSSQTLVLEFGLREDIAMRLAFSSTAEGLAAALGPLLGGLIAKAFGYSPLLWISAGCVLSALIVLTLMVREPRGRTATA</sequence>
<evidence type="ECO:0000256" key="3">
    <source>
        <dbReference type="ARBA" id="ARBA00023136"/>
    </source>
</evidence>
<dbReference type="Gene3D" id="1.20.1250.20">
    <property type="entry name" value="MFS general substrate transporter like domains"/>
    <property type="match status" value="2"/>
</dbReference>
<dbReference type="Proteomes" id="UP000676409">
    <property type="component" value="Chromosome"/>
</dbReference>
<reference evidence="6" key="1">
    <citation type="submission" date="2021-04" db="EMBL/GenBank/DDBJ databases">
        <title>The complete genome sequence of Caulobacter sp. S6.</title>
        <authorList>
            <person name="Tang Y."/>
            <person name="Ouyang W."/>
            <person name="Liu Q."/>
            <person name="Huang B."/>
            <person name="Guo Z."/>
            <person name="Lei P."/>
        </authorList>
    </citation>
    <scope>NUCLEOTIDE SEQUENCE</scope>
    <source>
        <strain evidence="6">S6</strain>
    </source>
</reference>
<dbReference type="SUPFAM" id="SSF103473">
    <property type="entry name" value="MFS general substrate transporter"/>
    <property type="match status" value="1"/>
</dbReference>
<proteinExistence type="predicted"/>
<evidence type="ECO:0000313" key="6">
    <source>
        <dbReference type="EMBL" id="QUD86188.1"/>
    </source>
</evidence>
<evidence type="ECO:0000256" key="4">
    <source>
        <dbReference type="SAM" id="Phobius"/>
    </source>
</evidence>
<feature type="transmembrane region" description="Helical" evidence="4">
    <location>
        <begin position="409"/>
        <end position="428"/>
    </location>
</feature>
<dbReference type="PROSITE" id="PS50850">
    <property type="entry name" value="MFS"/>
    <property type="match status" value="1"/>
</dbReference>
<keyword evidence="3 4" id="KW-0472">Membrane</keyword>
<feature type="transmembrane region" description="Helical" evidence="4">
    <location>
        <begin position="379"/>
        <end position="403"/>
    </location>
</feature>
<dbReference type="KEGG" id="caul:KCG34_13870"/>
<dbReference type="InterPro" id="IPR036259">
    <property type="entry name" value="MFS_trans_sf"/>
</dbReference>
<evidence type="ECO:0000256" key="2">
    <source>
        <dbReference type="ARBA" id="ARBA00022989"/>
    </source>
</evidence>
<evidence type="ECO:0000259" key="5">
    <source>
        <dbReference type="PROSITE" id="PS50850"/>
    </source>
</evidence>
<keyword evidence="1 4" id="KW-0812">Transmembrane</keyword>
<evidence type="ECO:0000256" key="1">
    <source>
        <dbReference type="ARBA" id="ARBA00022692"/>
    </source>
</evidence>
<dbReference type="PANTHER" id="PTHR23526:SF1">
    <property type="entry name" value="MAJOR FACILITATOR SUPERFAMILY MFS_1"/>
    <property type="match status" value="1"/>
</dbReference>
<dbReference type="InterPro" id="IPR052528">
    <property type="entry name" value="Sugar_transport-like"/>
</dbReference>
<accession>A0A975FVE5</accession>
<keyword evidence="7" id="KW-1185">Reference proteome</keyword>
<dbReference type="GO" id="GO:0022857">
    <property type="term" value="F:transmembrane transporter activity"/>
    <property type="evidence" value="ECO:0007669"/>
    <property type="project" value="InterPro"/>
</dbReference>
<dbReference type="InterPro" id="IPR011701">
    <property type="entry name" value="MFS"/>
</dbReference>
<feature type="domain" description="Major facilitator superfamily (MFS) profile" evidence="5">
    <location>
        <begin position="203"/>
        <end position="438"/>
    </location>
</feature>
<feature type="transmembrane region" description="Helical" evidence="4">
    <location>
        <begin position="200"/>
        <end position="225"/>
    </location>
</feature>
<gene>
    <name evidence="6" type="ORF">KCG34_13870</name>
</gene>
<feature type="transmembrane region" description="Helical" evidence="4">
    <location>
        <begin position="257"/>
        <end position="278"/>
    </location>
</feature>
<feature type="transmembrane region" description="Helical" evidence="4">
    <location>
        <begin position="290"/>
        <end position="310"/>
    </location>
</feature>
<feature type="transmembrane region" description="Helical" evidence="4">
    <location>
        <begin position="344"/>
        <end position="367"/>
    </location>
</feature>
<feature type="transmembrane region" description="Helical" evidence="4">
    <location>
        <begin position="175"/>
        <end position="194"/>
    </location>
</feature>
<feature type="transmembrane region" description="Helical" evidence="4">
    <location>
        <begin position="105"/>
        <end position="126"/>
    </location>
</feature>
<protein>
    <submittedName>
        <fullName evidence="6">MFS transporter</fullName>
    </submittedName>
</protein>
<dbReference type="EMBL" id="CP073078">
    <property type="protein sequence ID" value="QUD86188.1"/>
    <property type="molecule type" value="Genomic_DNA"/>
</dbReference>
<name>A0A975FVE5_9CAUL</name>
<dbReference type="AlphaFoldDB" id="A0A975FVE5"/>
<dbReference type="Pfam" id="PF07690">
    <property type="entry name" value="MFS_1"/>
    <property type="match status" value="2"/>
</dbReference>